<organism evidence="2 3">
    <name type="scientific">Cyclospora cayetanensis</name>
    <dbReference type="NCBI Taxonomy" id="88456"/>
    <lineage>
        <taxon>Eukaryota</taxon>
        <taxon>Sar</taxon>
        <taxon>Alveolata</taxon>
        <taxon>Apicomplexa</taxon>
        <taxon>Conoidasida</taxon>
        <taxon>Coccidia</taxon>
        <taxon>Eucoccidiorida</taxon>
        <taxon>Eimeriorina</taxon>
        <taxon>Eimeriidae</taxon>
        <taxon>Cyclospora</taxon>
    </lineage>
</organism>
<accession>A0A1D3D3G7</accession>
<reference evidence="2 3" key="1">
    <citation type="journal article" date="2016" name="BMC Genomics">
        <title>Comparative genomics reveals Cyclospora cayetanensis possesses coccidia-like metabolism and invasion components but unique surface antigens.</title>
        <authorList>
            <person name="Liu S."/>
            <person name="Wang L."/>
            <person name="Zheng H."/>
            <person name="Xu Z."/>
            <person name="Roellig D.M."/>
            <person name="Li N."/>
            <person name="Frace M.A."/>
            <person name="Tang K."/>
            <person name="Arrowood M.J."/>
            <person name="Moss D.M."/>
            <person name="Zhang L."/>
            <person name="Feng Y."/>
            <person name="Xiao L."/>
        </authorList>
    </citation>
    <scope>NUCLEOTIDE SEQUENCE [LARGE SCALE GENOMIC DNA]</scope>
    <source>
        <strain evidence="2 3">CHN_HEN01</strain>
    </source>
</reference>
<gene>
    <name evidence="2" type="ORF">cyc_05667</name>
</gene>
<name>A0A1D3D3G7_9EIME</name>
<comment type="caution">
    <text evidence="2">The sequence shown here is derived from an EMBL/GenBank/DDBJ whole genome shotgun (WGS) entry which is preliminary data.</text>
</comment>
<sequence length="151" mass="16487">MSKEPSSAGAFASASAERPLRENLRLRLSSSHIQAARRMPHAGKKTTGQFVRARGRGKRGARGTEGPLRRGNDDIQWSNKRFRSSGIRGNTEDEARTARISGVSAPRQLCTAQPTARVAAVCESRRGRGPRGHQESTPIITLKHATLKINH</sequence>
<protein>
    <submittedName>
        <fullName evidence="2">Uncharacterized protein</fullName>
    </submittedName>
</protein>
<feature type="region of interest" description="Disordered" evidence="1">
    <location>
        <begin position="1"/>
        <end position="100"/>
    </location>
</feature>
<dbReference type="EMBL" id="JROU02000915">
    <property type="protein sequence ID" value="OEH77961.1"/>
    <property type="molecule type" value="Genomic_DNA"/>
</dbReference>
<dbReference type="AlphaFoldDB" id="A0A1D3D3G7"/>
<keyword evidence="3" id="KW-1185">Reference proteome</keyword>
<dbReference type="Proteomes" id="UP000095192">
    <property type="component" value="Unassembled WGS sequence"/>
</dbReference>
<evidence type="ECO:0000256" key="1">
    <source>
        <dbReference type="SAM" id="MobiDB-lite"/>
    </source>
</evidence>
<proteinExistence type="predicted"/>
<evidence type="ECO:0000313" key="3">
    <source>
        <dbReference type="Proteomes" id="UP000095192"/>
    </source>
</evidence>
<dbReference type="VEuPathDB" id="ToxoDB:cyc_05667"/>
<feature type="compositionally biased region" description="Low complexity" evidence="1">
    <location>
        <begin position="1"/>
        <end position="16"/>
    </location>
</feature>
<evidence type="ECO:0000313" key="2">
    <source>
        <dbReference type="EMBL" id="OEH77961.1"/>
    </source>
</evidence>
<dbReference type="InParanoid" id="A0A1D3D3G7"/>